<evidence type="ECO:0000313" key="11">
    <source>
        <dbReference type="Proteomes" id="UP000594454"/>
    </source>
</evidence>
<accession>A0A7R8ULW6</accession>
<dbReference type="GO" id="GO:0008146">
    <property type="term" value="F:sulfotransferase activity"/>
    <property type="evidence" value="ECO:0007669"/>
    <property type="project" value="InterPro"/>
</dbReference>
<keyword evidence="11" id="KW-1185">Reference proteome</keyword>
<dbReference type="PANTHER" id="PTHR12129:SF20">
    <property type="entry name" value="HEPARAN SULFATE 2-O-SULFOTRANSFERASE PIPE"/>
    <property type="match status" value="1"/>
</dbReference>
<evidence type="ECO:0000256" key="7">
    <source>
        <dbReference type="ARBA" id="ARBA00023034"/>
    </source>
</evidence>
<organism evidence="10 11">
    <name type="scientific">Hermetia illucens</name>
    <name type="common">Black soldier fly</name>
    <dbReference type="NCBI Taxonomy" id="343691"/>
    <lineage>
        <taxon>Eukaryota</taxon>
        <taxon>Metazoa</taxon>
        <taxon>Ecdysozoa</taxon>
        <taxon>Arthropoda</taxon>
        <taxon>Hexapoda</taxon>
        <taxon>Insecta</taxon>
        <taxon>Pterygota</taxon>
        <taxon>Neoptera</taxon>
        <taxon>Endopterygota</taxon>
        <taxon>Diptera</taxon>
        <taxon>Brachycera</taxon>
        <taxon>Stratiomyomorpha</taxon>
        <taxon>Stratiomyidae</taxon>
        <taxon>Hermetiinae</taxon>
        <taxon>Hermetia</taxon>
    </lineage>
</organism>
<keyword evidence="6" id="KW-1133">Transmembrane helix</keyword>
<dbReference type="FunFam" id="3.40.50.300:FF:001863">
    <property type="entry name" value="Heparan sulfate 2-o-sulfotransferase"/>
    <property type="match status" value="1"/>
</dbReference>
<dbReference type="InterPro" id="IPR007734">
    <property type="entry name" value="Heparan_SO4_2-O-STrfase"/>
</dbReference>
<dbReference type="InterPro" id="IPR027417">
    <property type="entry name" value="P-loop_NTPase"/>
</dbReference>
<evidence type="ECO:0000313" key="10">
    <source>
        <dbReference type="EMBL" id="CAD7083095.1"/>
    </source>
</evidence>
<name>A0A7R8ULW6_HERIL</name>
<dbReference type="InParanoid" id="A0A7R8ULW6"/>
<evidence type="ECO:0000256" key="8">
    <source>
        <dbReference type="ARBA" id="ARBA00023136"/>
    </source>
</evidence>
<dbReference type="Proteomes" id="UP000594454">
    <property type="component" value="Chromosome 2"/>
</dbReference>
<gene>
    <name evidence="10" type="ORF">HERILL_LOCUS6079</name>
</gene>
<comment type="similarity">
    <text evidence="2">Belongs to the sulfotransferase 3 family.</text>
</comment>
<dbReference type="EMBL" id="LR899010">
    <property type="protein sequence ID" value="CAD7083095.1"/>
    <property type="molecule type" value="Genomic_DNA"/>
</dbReference>
<dbReference type="PANTHER" id="PTHR12129">
    <property type="entry name" value="HEPARAN SULFATE 2-O-SULFOTRANSFERASE"/>
    <property type="match status" value="1"/>
</dbReference>
<dbReference type="AlphaFoldDB" id="A0A7R8ULW6"/>
<keyword evidence="9" id="KW-0325">Glycoprotein</keyword>
<dbReference type="FunCoup" id="A0A7R8ULW6">
    <property type="interactions" value="3"/>
</dbReference>
<evidence type="ECO:0000256" key="6">
    <source>
        <dbReference type="ARBA" id="ARBA00022989"/>
    </source>
</evidence>
<dbReference type="InterPro" id="IPR005331">
    <property type="entry name" value="Sulfotransferase"/>
</dbReference>
<evidence type="ECO:0000256" key="4">
    <source>
        <dbReference type="ARBA" id="ARBA00022692"/>
    </source>
</evidence>
<keyword evidence="3" id="KW-0808">Transferase</keyword>
<keyword evidence="8" id="KW-0472">Membrane</keyword>
<proteinExistence type="inferred from homology"/>
<evidence type="ECO:0008006" key="12">
    <source>
        <dbReference type="Google" id="ProtNLM"/>
    </source>
</evidence>
<evidence type="ECO:0000256" key="5">
    <source>
        <dbReference type="ARBA" id="ARBA00022968"/>
    </source>
</evidence>
<comment type="subcellular location">
    <subcellularLocation>
        <location evidence="1">Golgi apparatus membrane</location>
        <topology evidence="1">Single-pass type II membrane protein</topology>
    </subcellularLocation>
</comment>
<evidence type="ECO:0000256" key="3">
    <source>
        <dbReference type="ARBA" id="ARBA00022679"/>
    </source>
</evidence>
<protein>
    <recommendedName>
        <fullName evidence="12">Heparan sulfate 2-O-sulfotransferase pipe</fullName>
    </recommendedName>
</protein>
<sequence length="329" mass="38635">MKGTKQKMKWVYISHNIESDLKGVHGTYQYLKSTGQIRRYSPDELNNTKRAEMDLIFFNRVPKVGSQKLMALMKNLGKVNGYSVGRDPANSVETILLTEDEQQDLAEEVADIEEPAAYSKHVAFVNFTHFDVPRPIYINLVRDPVERIISWFYYIRAPWYFVERKMINDKLPLPKPAWLRKDFESCIKNGDKECQFSQNVVKEGVGDHRRQTLFFCGQDKSICLPFNSAKAMQIAKRTVEKEYAVVGSWEETNITLAVLEKYIPKFFRRASVVYYQAEQSLNKINKNMYKPPVSEEVKNILRKNLTNEIEFYQFCMQRLYRQYEAIRLN</sequence>
<dbReference type="OrthoDB" id="10019582at2759"/>
<dbReference type="GO" id="GO:0000139">
    <property type="term" value="C:Golgi membrane"/>
    <property type="evidence" value="ECO:0007669"/>
    <property type="project" value="UniProtKB-SubCell"/>
</dbReference>
<evidence type="ECO:0000256" key="9">
    <source>
        <dbReference type="ARBA" id="ARBA00023180"/>
    </source>
</evidence>
<dbReference type="Pfam" id="PF03567">
    <property type="entry name" value="Sulfotransfer_2"/>
    <property type="match status" value="1"/>
</dbReference>
<keyword evidence="7" id="KW-0333">Golgi apparatus</keyword>
<reference evidence="10 11" key="1">
    <citation type="submission" date="2020-11" db="EMBL/GenBank/DDBJ databases">
        <authorList>
            <person name="Wallbank WR R."/>
            <person name="Pardo Diaz C."/>
            <person name="Kozak K."/>
            <person name="Martin S."/>
            <person name="Jiggins C."/>
            <person name="Moest M."/>
            <person name="Warren A I."/>
            <person name="Generalovic N T."/>
            <person name="Byers J.R.P. K."/>
            <person name="Montejo-Kovacevich G."/>
            <person name="Yen C E."/>
        </authorList>
    </citation>
    <scope>NUCLEOTIDE SEQUENCE [LARGE SCALE GENOMIC DNA]</scope>
</reference>
<keyword evidence="4" id="KW-0812">Transmembrane</keyword>
<dbReference type="Gene3D" id="3.40.50.300">
    <property type="entry name" value="P-loop containing nucleotide triphosphate hydrolases"/>
    <property type="match status" value="1"/>
</dbReference>
<dbReference type="SUPFAM" id="SSF52540">
    <property type="entry name" value="P-loop containing nucleoside triphosphate hydrolases"/>
    <property type="match status" value="1"/>
</dbReference>
<keyword evidence="5" id="KW-0735">Signal-anchor</keyword>
<evidence type="ECO:0000256" key="2">
    <source>
        <dbReference type="ARBA" id="ARBA00010569"/>
    </source>
</evidence>
<evidence type="ECO:0000256" key="1">
    <source>
        <dbReference type="ARBA" id="ARBA00004323"/>
    </source>
</evidence>